<evidence type="ECO:0000313" key="2">
    <source>
        <dbReference type="EMBL" id="PRC91867.1"/>
    </source>
</evidence>
<dbReference type="PANTHER" id="PTHR43283:SF7">
    <property type="entry name" value="BETA-LACTAMASE-RELATED DOMAIN-CONTAINING PROTEIN"/>
    <property type="match status" value="1"/>
</dbReference>
<sequence length="457" mass="49547">MISRWKLAASAVLFLFCAGLIWLAYAPPDLIRVGANYSAKIICSNVFLAGRDANEVLALDVQAPGHPLLKLMRVQVDREHGLVSANILGFIGDGLAVFRPGTGCAAVPDGDVALARKYQMKVAALPLPSANAAWPVGSKAEVNEKVENIISQEVLNGPGMRGIAVIHQGKLIAQRYGAGFDEHTPLIGWSMTKTVNAALIGIQVGEGKLRLNQDGFWRTATPSDGREKIKLADLLAMSSGLHFDEEYGDVSDVTRMLYLEPDMATFVHDQALEHPAGSVWNYSSGTSVLLAQIWQQVAGADALRFPQQRLFAPLGMTSALLEADARGNLVGASYLYATAQDWARFGQLLLQDGVWNGRHLLPEGYVKMMLSAVPASKGKYGQGQIWLEGPGPDTPEGKSPDTPFMLPKDTYWMQGHDGQTIAIIPSKQLVVVRLGLTPRKFMYMPQAMLAEIIKATD</sequence>
<protein>
    <submittedName>
        <fullName evidence="2">Beta-lactamase class C and other penicillin binding protein</fullName>
    </submittedName>
</protein>
<dbReference type="InterPro" id="IPR012338">
    <property type="entry name" value="Beta-lactam/transpept-like"/>
</dbReference>
<evidence type="ECO:0000259" key="1">
    <source>
        <dbReference type="Pfam" id="PF00144"/>
    </source>
</evidence>
<dbReference type="PANTHER" id="PTHR43283">
    <property type="entry name" value="BETA-LACTAMASE-RELATED"/>
    <property type="match status" value="1"/>
</dbReference>
<dbReference type="SUPFAM" id="SSF56601">
    <property type="entry name" value="beta-lactamase/transpeptidase-like"/>
    <property type="match status" value="1"/>
</dbReference>
<dbReference type="InterPro" id="IPR050789">
    <property type="entry name" value="Diverse_Enzym_Activities"/>
</dbReference>
<comment type="caution">
    <text evidence="2">The sequence shown here is derived from an EMBL/GenBank/DDBJ whole genome shotgun (WGS) entry which is preliminary data.</text>
</comment>
<dbReference type="EMBL" id="PUGF01000018">
    <property type="protein sequence ID" value="PRC91867.1"/>
    <property type="molecule type" value="Genomic_DNA"/>
</dbReference>
<dbReference type="RefSeq" id="WP_105533172.1">
    <property type="nucleotide sequence ID" value="NZ_PUGF01000018.1"/>
</dbReference>
<reference evidence="2 3" key="1">
    <citation type="submission" date="2018-02" db="EMBL/GenBank/DDBJ databases">
        <title>Solimicrobium silvestre gen. nov., sp. nov., isolated from alpine forest soil.</title>
        <authorList>
            <person name="Margesin R."/>
            <person name="Albuquerque L."/>
            <person name="Zhang D.-C."/>
            <person name="Froufe H.J.C."/>
            <person name="Severino R."/>
            <person name="Roxo I."/>
            <person name="Egas C."/>
            <person name="Da Costa M.S."/>
        </authorList>
    </citation>
    <scope>NUCLEOTIDE SEQUENCE [LARGE SCALE GENOMIC DNA]</scope>
    <source>
        <strain evidence="2 3">S20-91</strain>
    </source>
</reference>
<organism evidence="2 3">
    <name type="scientific">Solimicrobium silvestre</name>
    <dbReference type="NCBI Taxonomy" id="2099400"/>
    <lineage>
        <taxon>Bacteria</taxon>
        <taxon>Pseudomonadati</taxon>
        <taxon>Pseudomonadota</taxon>
        <taxon>Betaproteobacteria</taxon>
        <taxon>Burkholderiales</taxon>
        <taxon>Oxalobacteraceae</taxon>
        <taxon>Solimicrobium</taxon>
    </lineage>
</organism>
<feature type="domain" description="Beta-lactamase-related" evidence="1">
    <location>
        <begin position="163"/>
        <end position="434"/>
    </location>
</feature>
<accession>A0A2S9GVW7</accession>
<dbReference type="Proteomes" id="UP000237839">
    <property type="component" value="Unassembled WGS sequence"/>
</dbReference>
<name>A0A2S9GVW7_9BURK</name>
<dbReference type="Gene3D" id="3.40.710.10">
    <property type="entry name" value="DD-peptidase/beta-lactamase superfamily"/>
    <property type="match status" value="1"/>
</dbReference>
<dbReference type="OrthoDB" id="8582986at2"/>
<evidence type="ECO:0000313" key="3">
    <source>
        <dbReference type="Proteomes" id="UP000237839"/>
    </source>
</evidence>
<dbReference type="InterPro" id="IPR001466">
    <property type="entry name" value="Beta-lactam-related"/>
</dbReference>
<proteinExistence type="predicted"/>
<gene>
    <name evidence="2" type="ORF">S2091_3423</name>
</gene>
<dbReference type="AlphaFoldDB" id="A0A2S9GVW7"/>
<dbReference type="Pfam" id="PF00144">
    <property type="entry name" value="Beta-lactamase"/>
    <property type="match status" value="1"/>
</dbReference>
<keyword evidence="3" id="KW-1185">Reference proteome</keyword>